<dbReference type="GO" id="GO:0003677">
    <property type="term" value="F:DNA binding"/>
    <property type="evidence" value="ECO:0007669"/>
    <property type="project" value="UniProtKB-KW"/>
</dbReference>
<dbReference type="SUPFAM" id="SSF46894">
    <property type="entry name" value="C-terminal effector domain of the bipartite response regulators"/>
    <property type="match status" value="1"/>
</dbReference>
<dbReference type="CDD" id="cd06170">
    <property type="entry name" value="LuxR_C_like"/>
    <property type="match status" value="1"/>
</dbReference>
<comment type="caution">
    <text evidence="5">The sequence shown here is derived from an EMBL/GenBank/DDBJ whole genome shotgun (WGS) entry which is preliminary data.</text>
</comment>
<sequence>MVNRAAKMARHLLKTWDFIERMEQAPDALGVENCLIDLAALFGFTTVFGGVVPNPSVSREEIPSRILVQRMPIEWTKRYNDRDYVFRDPIVSHLQSVRAPFSWDEAYAASLNAADVKLIRGEAGEFGLRIGHVVPVPTLDGSLATISFGGEAPEMSADAKDALTFAAAYAVGRLLHVPRRSVDVEVTMTPRETDVLLWAAEGKSDWDIATILGISRPTVLKHMRSARDKLDAMNRTHAVVKAIRGRLIP</sequence>
<dbReference type="InterPro" id="IPR036388">
    <property type="entry name" value="WH-like_DNA-bd_sf"/>
</dbReference>
<evidence type="ECO:0000256" key="1">
    <source>
        <dbReference type="ARBA" id="ARBA00023015"/>
    </source>
</evidence>
<dbReference type="EMBL" id="BSFJ01000036">
    <property type="protein sequence ID" value="GLK74283.1"/>
    <property type="molecule type" value="Genomic_DNA"/>
</dbReference>
<dbReference type="GO" id="GO:0006355">
    <property type="term" value="P:regulation of DNA-templated transcription"/>
    <property type="evidence" value="ECO:0007669"/>
    <property type="project" value="InterPro"/>
</dbReference>
<protein>
    <submittedName>
        <fullName evidence="5">LuxR family transcriptional regulator</fullName>
    </submittedName>
</protein>
<feature type="domain" description="HTH luxR-type" evidence="4">
    <location>
        <begin position="181"/>
        <end position="246"/>
    </location>
</feature>
<evidence type="ECO:0000313" key="5">
    <source>
        <dbReference type="EMBL" id="GLK74283.1"/>
    </source>
</evidence>
<dbReference type="RefSeq" id="WP_246544621.1">
    <property type="nucleotide sequence ID" value="NZ_BSFJ01000036.1"/>
</dbReference>
<dbReference type="PANTHER" id="PTHR44688:SF25">
    <property type="entry name" value="HTH LUXR-TYPE DOMAIN-CONTAINING PROTEIN"/>
    <property type="match status" value="1"/>
</dbReference>
<name>A0A9W6JDE8_9HYPH</name>
<dbReference type="SUPFAM" id="SSF75516">
    <property type="entry name" value="Pheromone-binding domain of LuxR-like quorum-sensing transcription factors"/>
    <property type="match status" value="1"/>
</dbReference>
<keyword evidence="3" id="KW-0804">Transcription</keyword>
<keyword evidence="6" id="KW-1185">Reference proteome</keyword>
<dbReference type="Gene3D" id="3.30.450.80">
    <property type="entry name" value="Transcription factor LuxR-like, autoinducer-binding domain"/>
    <property type="match status" value="1"/>
</dbReference>
<evidence type="ECO:0000259" key="4">
    <source>
        <dbReference type="PROSITE" id="PS50043"/>
    </source>
</evidence>
<keyword evidence="2" id="KW-0238">DNA-binding</keyword>
<gene>
    <name evidence="5" type="ORF">GCM10017643_44010</name>
</gene>
<proteinExistence type="predicted"/>
<dbReference type="Pfam" id="PF00196">
    <property type="entry name" value="GerE"/>
    <property type="match status" value="1"/>
</dbReference>
<dbReference type="InterPro" id="IPR005143">
    <property type="entry name" value="TF_LuxR_autoind-bd_dom"/>
</dbReference>
<reference evidence="5" key="2">
    <citation type="submission" date="2023-01" db="EMBL/GenBank/DDBJ databases">
        <authorList>
            <person name="Sun Q."/>
            <person name="Evtushenko L."/>
        </authorList>
    </citation>
    <scope>NUCLEOTIDE SEQUENCE</scope>
    <source>
        <strain evidence="5">VKM B-2484</strain>
    </source>
</reference>
<reference evidence="5" key="1">
    <citation type="journal article" date="2014" name="Int. J. Syst. Evol. Microbiol.">
        <title>Complete genome sequence of Corynebacterium casei LMG S-19264T (=DSM 44701T), isolated from a smear-ripened cheese.</title>
        <authorList>
            <consortium name="US DOE Joint Genome Institute (JGI-PGF)"/>
            <person name="Walter F."/>
            <person name="Albersmeier A."/>
            <person name="Kalinowski J."/>
            <person name="Ruckert C."/>
        </authorList>
    </citation>
    <scope>NUCLEOTIDE SEQUENCE</scope>
    <source>
        <strain evidence="5">VKM B-2484</strain>
    </source>
</reference>
<dbReference type="SMART" id="SM00421">
    <property type="entry name" value="HTH_LUXR"/>
    <property type="match status" value="1"/>
</dbReference>
<dbReference type="InterPro" id="IPR036693">
    <property type="entry name" value="TF_LuxR_autoind-bd_dom_sf"/>
</dbReference>
<dbReference type="InterPro" id="IPR000792">
    <property type="entry name" value="Tscrpt_reg_LuxR_C"/>
</dbReference>
<evidence type="ECO:0000256" key="2">
    <source>
        <dbReference type="ARBA" id="ARBA00023125"/>
    </source>
</evidence>
<organism evidence="5 6">
    <name type="scientific">Ancylobacter dichloromethanicus</name>
    <dbReference type="NCBI Taxonomy" id="518825"/>
    <lineage>
        <taxon>Bacteria</taxon>
        <taxon>Pseudomonadati</taxon>
        <taxon>Pseudomonadota</taxon>
        <taxon>Alphaproteobacteria</taxon>
        <taxon>Hyphomicrobiales</taxon>
        <taxon>Xanthobacteraceae</taxon>
        <taxon>Ancylobacter</taxon>
    </lineage>
</organism>
<dbReference type="PROSITE" id="PS50043">
    <property type="entry name" value="HTH_LUXR_2"/>
    <property type="match status" value="1"/>
</dbReference>
<keyword evidence="1" id="KW-0805">Transcription regulation</keyword>
<dbReference type="PRINTS" id="PR00038">
    <property type="entry name" value="HTHLUXR"/>
</dbReference>
<dbReference type="InterPro" id="IPR016032">
    <property type="entry name" value="Sig_transdc_resp-reg_C-effctor"/>
</dbReference>
<dbReference type="AlphaFoldDB" id="A0A9W6JDE8"/>
<accession>A0A9W6JDE8</accession>
<dbReference type="Proteomes" id="UP001143370">
    <property type="component" value="Unassembled WGS sequence"/>
</dbReference>
<dbReference type="Gene3D" id="1.10.10.10">
    <property type="entry name" value="Winged helix-like DNA-binding domain superfamily/Winged helix DNA-binding domain"/>
    <property type="match status" value="1"/>
</dbReference>
<evidence type="ECO:0000256" key="3">
    <source>
        <dbReference type="ARBA" id="ARBA00023163"/>
    </source>
</evidence>
<dbReference type="Pfam" id="PF03472">
    <property type="entry name" value="Autoind_bind"/>
    <property type="match status" value="1"/>
</dbReference>
<evidence type="ECO:0000313" key="6">
    <source>
        <dbReference type="Proteomes" id="UP001143370"/>
    </source>
</evidence>
<dbReference type="PANTHER" id="PTHR44688">
    <property type="entry name" value="DNA-BINDING TRANSCRIPTIONAL ACTIVATOR DEVR_DOSR"/>
    <property type="match status" value="1"/>
</dbReference>